<organism evidence="4 5">
    <name type="scientific">Owenia fusiformis</name>
    <name type="common">Polychaete worm</name>
    <dbReference type="NCBI Taxonomy" id="6347"/>
    <lineage>
        <taxon>Eukaryota</taxon>
        <taxon>Metazoa</taxon>
        <taxon>Spiralia</taxon>
        <taxon>Lophotrochozoa</taxon>
        <taxon>Annelida</taxon>
        <taxon>Polychaeta</taxon>
        <taxon>Sedentaria</taxon>
        <taxon>Canalipalpata</taxon>
        <taxon>Sabellida</taxon>
        <taxon>Oweniida</taxon>
        <taxon>Oweniidae</taxon>
        <taxon>Owenia</taxon>
    </lineage>
</organism>
<keyword evidence="5" id="KW-1185">Reference proteome</keyword>
<dbReference type="EMBL" id="CAIIXF020000009">
    <property type="protein sequence ID" value="CAH1794067.1"/>
    <property type="molecule type" value="Genomic_DNA"/>
</dbReference>
<dbReference type="OrthoDB" id="6600758at2759"/>
<evidence type="ECO:0000256" key="3">
    <source>
        <dbReference type="RuleBase" id="RU362109"/>
    </source>
</evidence>
<evidence type="ECO:0000256" key="1">
    <source>
        <dbReference type="ARBA" id="ARBA00022679"/>
    </source>
</evidence>
<dbReference type="AlphaFoldDB" id="A0A8J1UPI7"/>
<dbReference type="PANTHER" id="PTHR24067">
    <property type="entry name" value="UBIQUITIN-CONJUGATING ENZYME E2"/>
    <property type="match status" value="1"/>
</dbReference>
<dbReference type="PROSITE" id="PS50127">
    <property type="entry name" value="UBC_2"/>
    <property type="match status" value="1"/>
</dbReference>
<dbReference type="PROSITE" id="PS00183">
    <property type="entry name" value="UBC_1"/>
    <property type="match status" value="1"/>
</dbReference>
<dbReference type="SMART" id="SM00212">
    <property type="entry name" value="UBCc"/>
    <property type="match status" value="1"/>
</dbReference>
<dbReference type="Gene3D" id="3.10.110.10">
    <property type="entry name" value="Ubiquitin Conjugating Enzyme"/>
    <property type="match status" value="1"/>
</dbReference>
<dbReference type="InterPro" id="IPR000608">
    <property type="entry name" value="UBC"/>
</dbReference>
<evidence type="ECO:0000313" key="5">
    <source>
        <dbReference type="Proteomes" id="UP000749559"/>
    </source>
</evidence>
<dbReference type="InterPro" id="IPR016135">
    <property type="entry name" value="UBQ-conjugating_enzyme/RWD"/>
</dbReference>
<keyword evidence="2 3" id="KW-0833">Ubl conjugation pathway</keyword>
<dbReference type="Pfam" id="PF00179">
    <property type="entry name" value="UQ_con"/>
    <property type="match status" value="1"/>
</dbReference>
<keyword evidence="1" id="KW-0808">Transferase</keyword>
<reference evidence="4" key="1">
    <citation type="submission" date="2022-03" db="EMBL/GenBank/DDBJ databases">
        <authorList>
            <person name="Martin C."/>
        </authorList>
    </citation>
    <scope>NUCLEOTIDE SEQUENCE</scope>
</reference>
<sequence length="176" mass="20391">MPYSPAVYGIFRRKYLFSYPFCSLHNHTLTLLILCRELLLDVSQKKERPGEKITLLGSSHVLKGTPWENGLYKLRMLFKDDYPSSPPKCKFEPPLFHPNIYPSGTVCLSLLDEEKDWRPAVTIKQILLGIQSLLNDPNIRDPAQAEAYTIYCQNKEEYERRVRAQALLFKDQLSKA</sequence>
<dbReference type="SUPFAM" id="SSF54495">
    <property type="entry name" value="UBC-like"/>
    <property type="match status" value="1"/>
</dbReference>
<name>A0A8J1UPI7_OWEFU</name>
<keyword evidence="3" id="KW-0067">ATP-binding</keyword>
<evidence type="ECO:0000313" key="4">
    <source>
        <dbReference type="EMBL" id="CAH1794067.1"/>
    </source>
</evidence>
<proteinExistence type="inferred from homology"/>
<gene>
    <name evidence="4" type="ORF">OFUS_LOCUS18834</name>
</gene>
<accession>A0A8J1UPI7</accession>
<evidence type="ECO:0000256" key="2">
    <source>
        <dbReference type="ARBA" id="ARBA00022786"/>
    </source>
</evidence>
<dbReference type="InterPro" id="IPR050113">
    <property type="entry name" value="Ub_conjugating_enzyme"/>
</dbReference>
<comment type="caution">
    <text evidence="4">The sequence shown here is derived from an EMBL/GenBank/DDBJ whole genome shotgun (WGS) entry which is preliminary data.</text>
</comment>
<keyword evidence="3" id="KW-0547">Nucleotide-binding</keyword>
<comment type="similarity">
    <text evidence="3">Belongs to the ubiquitin-conjugating enzyme family.</text>
</comment>
<dbReference type="GO" id="GO:0005524">
    <property type="term" value="F:ATP binding"/>
    <property type="evidence" value="ECO:0007669"/>
    <property type="project" value="UniProtKB-UniRule"/>
</dbReference>
<dbReference type="Proteomes" id="UP000749559">
    <property type="component" value="Unassembled WGS sequence"/>
</dbReference>
<dbReference type="CDD" id="cd23798">
    <property type="entry name" value="UBCc_UBE2I"/>
    <property type="match status" value="1"/>
</dbReference>
<protein>
    <submittedName>
        <fullName evidence="4">Uncharacterized protein</fullName>
    </submittedName>
</protein>
<dbReference type="GO" id="GO:0016740">
    <property type="term" value="F:transferase activity"/>
    <property type="evidence" value="ECO:0007669"/>
    <property type="project" value="UniProtKB-KW"/>
</dbReference>
<dbReference type="InterPro" id="IPR023313">
    <property type="entry name" value="UBQ-conjugating_AS"/>
</dbReference>